<comment type="similarity">
    <text evidence="1">Belongs to the glycerophosphoryl diester phosphodiesterase family.</text>
</comment>
<accession>A0A3P3W1J3</accession>
<evidence type="ECO:0000256" key="6">
    <source>
        <dbReference type="ARBA" id="ARBA00047512"/>
    </source>
</evidence>
<evidence type="ECO:0000313" key="9">
    <source>
        <dbReference type="Proteomes" id="UP000274391"/>
    </source>
</evidence>
<comment type="caution">
    <text evidence="8">The sequence shown here is derived from an EMBL/GenBank/DDBJ whole genome shotgun (WGS) entry which is preliminary data.</text>
</comment>
<dbReference type="InterPro" id="IPR017946">
    <property type="entry name" value="PLC-like_Pdiesterase_TIM-brl"/>
</dbReference>
<dbReference type="GO" id="GO:0008889">
    <property type="term" value="F:glycerophosphodiester phosphodiesterase activity"/>
    <property type="evidence" value="ECO:0007669"/>
    <property type="project" value="UniProtKB-EC"/>
</dbReference>
<dbReference type="Gene3D" id="3.20.20.190">
    <property type="entry name" value="Phosphatidylinositol (PI) phosphodiesterase"/>
    <property type="match status" value="1"/>
</dbReference>
<protein>
    <recommendedName>
        <fullName evidence="2">glycerophosphodiester phosphodiesterase</fullName>
        <ecNumber evidence="2">3.1.4.46</ecNumber>
    </recommendedName>
</protein>
<evidence type="ECO:0000256" key="5">
    <source>
        <dbReference type="ARBA" id="ARBA00022801"/>
    </source>
</evidence>
<evidence type="ECO:0000256" key="2">
    <source>
        <dbReference type="ARBA" id="ARBA00012247"/>
    </source>
</evidence>
<keyword evidence="3" id="KW-0732">Signal</keyword>
<dbReference type="EC" id="3.1.4.46" evidence="2"/>
<dbReference type="GO" id="GO:0042597">
    <property type="term" value="C:periplasmic space"/>
    <property type="evidence" value="ECO:0007669"/>
    <property type="project" value="TreeGrafter"/>
</dbReference>
<dbReference type="InterPro" id="IPR030395">
    <property type="entry name" value="GP_PDE_dom"/>
</dbReference>
<reference evidence="8 9" key="1">
    <citation type="submission" date="2018-11" db="EMBL/GenBank/DDBJ databases">
        <title>YIM 102482-1 draft genome.</title>
        <authorList>
            <person name="Li G."/>
            <person name="Jiang Y."/>
        </authorList>
    </citation>
    <scope>NUCLEOTIDE SEQUENCE [LARGE SCALE GENOMIC DNA]</scope>
    <source>
        <strain evidence="8 9">YIM 102482-1</strain>
    </source>
</reference>
<dbReference type="PANTHER" id="PTHR43620">
    <property type="entry name" value="GLYCEROPHOSPHORYL DIESTER PHOSPHODIESTERASE"/>
    <property type="match status" value="1"/>
</dbReference>
<dbReference type="Pfam" id="PF03009">
    <property type="entry name" value="GDPD"/>
    <property type="match status" value="1"/>
</dbReference>
<sequence length="341" mass="37356">MPGPLSFGGAALWFSGFVSPRPPLVGHPGVTDSAHNGPVNNRPRIIGHRGAPAVFPEHTPASYRAAFAAGVDFVEPDVVPTRDGVLAVIHEPRLDDTTDIASRPEFASRFTRKRAGRIAASGWFVEEFNWDELRTLRGIERWPELRPASAAHDGEEGMLRLRELVELTSAEAPGVGLVIELKHDARTLRLGFDYVELLRAELDGLWDAPALAELRWESFEVPVLQRLRDAGLPGKRIQLVEDGRGRLDEEEGPARLTAEGLAEVGEWANGISVRCEVLTRDLVDQAHALGLEVFAYTLRLEERFLPTAFAGDAAGWVRYLADTGVDVLFADDPAAVRVLLG</sequence>
<evidence type="ECO:0000313" key="8">
    <source>
        <dbReference type="EMBL" id="RRJ87559.1"/>
    </source>
</evidence>
<name>A0A3P3W1J3_9MICO</name>
<proteinExistence type="inferred from homology"/>
<comment type="catalytic activity">
    <reaction evidence="6">
        <text>a sn-glycero-3-phosphodiester + H2O = an alcohol + sn-glycerol 3-phosphate + H(+)</text>
        <dbReference type="Rhea" id="RHEA:12969"/>
        <dbReference type="ChEBI" id="CHEBI:15377"/>
        <dbReference type="ChEBI" id="CHEBI:15378"/>
        <dbReference type="ChEBI" id="CHEBI:30879"/>
        <dbReference type="ChEBI" id="CHEBI:57597"/>
        <dbReference type="ChEBI" id="CHEBI:83408"/>
        <dbReference type="EC" id="3.1.4.46"/>
    </reaction>
</comment>
<keyword evidence="5" id="KW-0378">Hydrolase</keyword>
<dbReference type="GO" id="GO:0006071">
    <property type="term" value="P:glycerol metabolic process"/>
    <property type="evidence" value="ECO:0007669"/>
    <property type="project" value="UniProtKB-KW"/>
</dbReference>
<evidence type="ECO:0000256" key="4">
    <source>
        <dbReference type="ARBA" id="ARBA00022798"/>
    </source>
</evidence>
<evidence type="ECO:0000256" key="3">
    <source>
        <dbReference type="ARBA" id="ARBA00022729"/>
    </source>
</evidence>
<dbReference type="PANTHER" id="PTHR43620:SF7">
    <property type="entry name" value="GLYCEROPHOSPHODIESTER PHOSPHODIESTERASE GDPD5-RELATED"/>
    <property type="match status" value="1"/>
</dbReference>
<dbReference type="EMBL" id="RQVS01000004">
    <property type="protein sequence ID" value="RRJ87559.1"/>
    <property type="molecule type" value="Genomic_DNA"/>
</dbReference>
<evidence type="ECO:0000259" key="7">
    <source>
        <dbReference type="PROSITE" id="PS51704"/>
    </source>
</evidence>
<dbReference type="SUPFAM" id="SSF51695">
    <property type="entry name" value="PLC-like phosphodiesterases"/>
    <property type="match status" value="1"/>
</dbReference>
<organism evidence="8 9">
    <name type="scientific">Gulosibacter macacae</name>
    <dbReference type="NCBI Taxonomy" id="2488791"/>
    <lineage>
        <taxon>Bacteria</taxon>
        <taxon>Bacillati</taxon>
        <taxon>Actinomycetota</taxon>
        <taxon>Actinomycetes</taxon>
        <taxon>Micrococcales</taxon>
        <taxon>Microbacteriaceae</taxon>
        <taxon>Gulosibacter</taxon>
    </lineage>
</organism>
<gene>
    <name evidence="8" type="ORF">EG850_04460</name>
</gene>
<keyword evidence="9" id="KW-1185">Reference proteome</keyword>
<dbReference type="GO" id="GO:0006629">
    <property type="term" value="P:lipid metabolic process"/>
    <property type="evidence" value="ECO:0007669"/>
    <property type="project" value="InterPro"/>
</dbReference>
<keyword evidence="4" id="KW-0319">Glycerol metabolism</keyword>
<dbReference type="PROSITE" id="PS51704">
    <property type="entry name" value="GP_PDE"/>
    <property type="match status" value="1"/>
</dbReference>
<dbReference type="AlphaFoldDB" id="A0A3P3W1J3"/>
<dbReference type="OrthoDB" id="9758957at2"/>
<feature type="domain" description="GP-PDE" evidence="7">
    <location>
        <begin position="43"/>
        <end position="340"/>
    </location>
</feature>
<evidence type="ECO:0000256" key="1">
    <source>
        <dbReference type="ARBA" id="ARBA00007277"/>
    </source>
</evidence>
<dbReference type="Proteomes" id="UP000274391">
    <property type="component" value="Unassembled WGS sequence"/>
</dbReference>